<dbReference type="GO" id="GO:0005975">
    <property type="term" value="P:carbohydrate metabolic process"/>
    <property type="evidence" value="ECO:0007669"/>
    <property type="project" value="InterPro"/>
</dbReference>
<dbReference type="Gene3D" id="2.60.40.10">
    <property type="entry name" value="Immunoglobulins"/>
    <property type="match status" value="1"/>
</dbReference>
<dbReference type="Pfam" id="PF00722">
    <property type="entry name" value="Glyco_hydro_16"/>
    <property type="match status" value="1"/>
</dbReference>
<evidence type="ECO:0000256" key="1">
    <source>
        <dbReference type="ARBA" id="ARBA00006865"/>
    </source>
</evidence>
<dbReference type="InterPro" id="IPR013320">
    <property type="entry name" value="ConA-like_dom_sf"/>
</dbReference>
<dbReference type="STRING" id="1391627.SAMN05216464_104272"/>
<dbReference type="CDD" id="cd00146">
    <property type="entry name" value="PKD"/>
    <property type="match status" value="1"/>
</dbReference>
<dbReference type="PROSITE" id="PS51762">
    <property type="entry name" value="GH16_2"/>
    <property type="match status" value="1"/>
</dbReference>
<dbReference type="InterPro" id="IPR035986">
    <property type="entry name" value="PKD_dom_sf"/>
</dbReference>
<dbReference type="PANTHER" id="PTHR10963:SF55">
    <property type="entry name" value="GLYCOSIDE HYDROLASE FAMILY 16 PROTEIN"/>
    <property type="match status" value="1"/>
</dbReference>
<evidence type="ECO:0000313" key="4">
    <source>
        <dbReference type="EMBL" id="SDE18791.1"/>
    </source>
</evidence>
<dbReference type="AlphaFoldDB" id="A0A1G7AVJ6"/>
<dbReference type="Proteomes" id="UP000199072">
    <property type="component" value="Unassembled WGS sequence"/>
</dbReference>
<evidence type="ECO:0000259" key="3">
    <source>
        <dbReference type="PROSITE" id="PS51762"/>
    </source>
</evidence>
<reference evidence="4 5" key="1">
    <citation type="submission" date="2016-10" db="EMBL/GenBank/DDBJ databases">
        <authorList>
            <person name="de Groot N.N."/>
        </authorList>
    </citation>
    <scope>NUCLEOTIDE SEQUENCE [LARGE SCALE GENOMIC DNA]</scope>
    <source>
        <strain evidence="4 5">47C3B</strain>
    </source>
</reference>
<dbReference type="Gene3D" id="2.60.120.200">
    <property type="match status" value="1"/>
</dbReference>
<organism evidence="4 5">
    <name type="scientific">Mucilaginibacter pineti</name>
    <dbReference type="NCBI Taxonomy" id="1391627"/>
    <lineage>
        <taxon>Bacteria</taxon>
        <taxon>Pseudomonadati</taxon>
        <taxon>Bacteroidota</taxon>
        <taxon>Sphingobacteriia</taxon>
        <taxon>Sphingobacteriales</taxon>
        <taxon>Sphingobacteriaceae</taxon>
        <taxon>Mucilaginibacter</taxon>
    </lineage>
</organism>
<comment type="similarity">
    <text evidence="1">Belongs to the glycosyl hydrolase 16 family.</text>
</comment>
<protein>
    <submittedName>
        <fullName evidence="4">PKD domain-containing protein</fullName>
    </submittedName>
</protein>
<dbReference type="InterPro" id="IPR050546">
    <property type="entry name" value="Glycosyl_Hydrlase_16"/>
</dbReference>
<dbReference type="InterPro" id="IPR000601">
    <property type="entry name" value="PKD_dom"/>
</dbReference>
<dbReference type="PROSITE" id="PS50093">
    <property type="entry name" value="PKD"/>
    <property type="match status" value="1"/>
</dbReference>
<dbReference type="Pfam" id="PF18911">
    <property type="entry name" value="PKD_4"/>
    <property type="match status" value="1"/>
</dbReference>
<feature type="domain" description="PKD" evidence="2">
    <location>
        <begin position="46"/>
        <end position="109"/>
    </location>
</feature>
<dbReference type="InterPro" id="IPR000757">
    <property type="entry name" value="Beta-glucanase-like"/>
</dbReference>
<dbReference type="SUPFAM" id="SSF49899">
    <property type="entry name" value="Concanavalin A-like lectins/glucanases"/>
    <property type="match status" value="1"/>
</dbReference>
<dbReference type="CDD" id="cd08023">
    <property type="entry name" value="GH16_laminarinase_like"/>
    <property type="match status" value="1"/>
</dbReference>
<dbReference type="GO" id="GO:0004553">
    <property type="term" value="F:hydrolase activity, hydrolyzing O-glycosyl compounds"/>
    <property type="evidence" value="ECO:0007669"/>
    <property type="project" value="InterPro"/>
</dbReference>
<sequence length="336" mass="35835">MLVSVFANCKKSGSDGAANTNVAPTNLSINTTVNTDNSGNVVFTASANNAVSYDYDFGDGTYQTVPSGVVTYKYLASGTYTVNVVAKGSGGTTLSKSTSVIVTVTQTVTWSDEFNTPGAPDPTKWVYDTGTGDNGWGNSELEYYTNRSDNVIVSDGTLKITAKKENFGGSAYTSARMLTKGKFSFKYGKLEIKAKLPAGGGTWPAIWTLGDDFATNPWPACGEMDIMEHKGNDLNRIFGTFHYPGHSGGNANGKTIVIENATTQFHVYALDWSPSTIKMSVDGNVYFTFANSSAVPFNHNFFIILNVAMGGTFGGAVDPAFTSGTMEIDYIRLTGN</sequence>
<accession>A0A1G7AVJ6</accession>
<evidence type="ECO:0000259" key="2">
    <source>
        <dbReference type="PROSITE" id="PS50093"/>
    </source>
</evidence>
<dbReference type="EMBL" id="FNAI01000004">
    <property type="protein sequence ID" value="SDE18791.1"/>
    <property type="molecule type" value="Genomic_DNA"/>
</dbReference>
<keyword evidence="5" id="KW-1185">Reference proteome</keyword>
<dbReference type="SMART" id="SM00089">
    <property type="entry name" value="PKD"/>
    <property type="match status" value="1"/>
</dbReference>
<dbReference type="PANTHER" id="PTHR10963">
    <property type="entry name" value="GLYCOSYL HYDROLASE-RELATED"/>
    <property type="match status" value="1"/>
</dbReference>
<dbReference type="SUPFAM" id="SSF49299">
    <property type="entry name" value="PKD domain"/>
    <property type="match status" value="1"/>
</dbReference>
<feature type="domain" description="GH16" evidence="3">
    <location>
        <begin position="55"/>
        <end position="336"/>
    </location>
</feature>
<evidence type="ECO:0000313" key="5">
    <source>
        <dbReference type="Proteomes" id="UP000199072"/>
    </source>
</evidence>
<proteinExistence type="inferred from homology"/>
<name>A0A1G7AVJ6_9SPHI</name>
<dbReference type="InterPro" id="IPR022409">
    <property type="entry name" value="PKD/Chitinase_dom"/>
</dbReference>
<dbReference type="InterPro" id="IPR013783">
    <property type="entry name" value="Ig-like_fold"/>
</dbReference>
<gene>
    <name evidence="4" type="ORF">SAMN05216464_104272</name>
</gene>